<keyword evidence="4" id="KW-1185">Reference proteome</keyword>
<dbReference type="EMBL" id="RBWU01000002">
    <property type="protein sequence ID" value="RKS76290.1"/>
    <property type="molecule type" value="Genomic_DNA"/>
</dbReference>
<feature type="compositionally biased region" description="Gly residues" evidence="1">
    <location>
        <begin position="9"/>
        <end position="33"/>
    </location>
</feature>
<evidence type="ECO:0000256" key="2">
    <source>
        <dbReference type="SAM" id="Phobius"/>
    </source>
</evidence>
<keyword evidence="2" id="KW-0812">Transmembrane</keyword>
<protein>
    <recommendedName>
        <fullName evidence="5">SAF domain-containing protein</fullName>
    </recommendedName>
</protein>
<name>A0A495QS07_9ACTN</name>
<evidence type="ECO:0000256" key="1">
    <source>
        <dbReference type="SAM" id="MobiDB-lite"/>
    </source>
</evidence>
<evidence type="ECO:0008006" key="5">
    <source>
        <dbReference type="Google" id="ProtNLM"/>
    </source>
</evidence>
<gene>
    <name evidence="3" type="ORF">BZB76_1641</name>
</gene>
<feature type="compositionally biased region" description="Gly residues" evidence="1">
    <location>
        <begin position="298"/>
        <end position="307"/>
    </location>
</feature>
<feature type="transmembrane region" description="Helical" evidence="2">
    <location>
        <begin position="47"/>
        <end position="68"/>
    </location>
</feature>
<sequence>MKSNQSTISGGGGAAVSSGGSAGLGRSGLGTSGGQRLPTSPRERKPALAALAVLLILGGALASAYLVMASGERVSAIRIAQPVAAGQPIPASALEEVQIGDTGIEFLNWSERGRVPRHTAAVPLVKGALLTNGMISPLDAPSSGRLIVGLALKPGQFPSDGLDIGRHVLLYAVGGGTNGGPRPGTVLSRDAIVIGMGADDGGRGGLGGPRLRSEQTSVDVAVPPADAPLVTQAASAGTLAVALVPPGANVAVPPPAKAVEPEPAEPDPARPPGPGGQTPGPGATRNPDGTVPVPGRSGAPGPGTGGN</sequence>
<evidence type="ECO:0000313" key="4">
    <source>
        <dbReference type="Proteomes" id="UP000274601"/>
    </source>
</evidence>
<reference evidence="3 4" key="1">
    <citation type="submission" date="2018-10" db="EMBL/GenBank/DDBJ databases">
        <title>Genomic Encyclopedia of Archaeal and Bacterial Type Strains, Phase II (KMG-II): from individual species to whole genera.</title>
        <authorList>
            <person name="Goeker M."/>
        </authorList>
    </citation>
    <scope>NUCLEOTIDE SEQUENCE [LARGE SCALE GENOMIC DNA]</scope>
    <source>
        <strain evidence="3 4">DSM 43383</strain>
    </source>
</reference>
<keyword evidence="2" id="KW-0472">Membrane</keyword>
<accession>A0A495QS07</accession>
<dbReference type="Proteomes" id="UP000274601">
    <property type="component" value="Unassembled WGS sequence"/>
</dbReference>
<feature type="region of interest" description="Disordered" evidence="1">
    <location>
        <begin position="251"/>
        <end position="307"/>
    </location>
</feature>
<keyword evidence="2" id="KW-1133">Transmembrane helix</keyword>
<evidence type="ECO:0000313" key="3">
    <source>
        <dbReference type="EMBL" id="RKS76290.1"/>
    </source>
</evidence>
<feature type="region of interest" description="Disordered" evidence="1">
    <location>
        <begin position="1"/>
        <end position="42"/>
    </location>
</feature>
<organism evidence="3 4">
    <name type="scientific">Actinomadura pelletieri DSM 43383</name>
    <dbReference type="NCBI Taxonomy" id="1120940"/>
    <lineage>
        <taxon>Bacteria</taxon>
        <taxon>Bacillati</taxon>
        <taxon>Actinomycetota</taxon>
        <taxon>Actinomycetes</taxon>
        <taxon>Streptosporangiales</taxon>
        <taxon>Thermomonosporaceae</taxon>
        <taxon>Actinomadura</taxon>
    </lineage>
</organism>
<dbReference type="AlphaFoldDB" id="A0A495QS07"/>
<comment type="caution">
    <text evidence="3">The sequence shown here is derived from an EMBL/GenBank/DDBJ whole genome shotgun (WGS) entry which is preliminary data.</text>
</comment>
<proteinExistence type="predicted"/>